<dbReference type="KEGG" id="cpo:COPRO5265_1529"/>
<dbReference type="EMBL" id="CP001145">
    <property type="protein sequence ID" value="ACI16942.1"/>
    <property type="molecule type" value="Genomic_DNA"/>
</dbReference>
<keyword evidence="6" id="KW-1185">Reference proteome</keyword>
<dbReference type="SUPFAM" id="SSF50891">
    <property type="entry name" value="Cyclophilin-like"/>
    <property type="match status" value="1"/>
</dbReference>
<dbReference type="OrthoDB" id="9778567at2"/>
<organism evidence="5 6">
    <name type="scientific">Coprothermobacter proteolyticus (strain ATCC 35245 / DSM 5265 / OCM 4 / BT)</name>
    <dbReference type="NCBI Taxonomy" id="309798"/>
    <lineage>
        <taxon>Bacteria</taxon>
        <taxon>Pseudomonadati</taxon>
        <taxon>Coprothermobacterota</taxon>
        <taxon>Coprothermobacteria</taxon>
        <taxon>Coprothermobacterales</taxon>
        <taxon>Coprothermobacteraceae</taxon>
        <taxon>Coprothermobacter</taxon>
    </lineage>
</organism>
<dbReference type="Gene3D" id="3.30.1360.40">
    <property type="match status" value="1"/>
</dbReference>
<accession>B5Y6A7</accession>
<name>B5Y6A7_COPPD</name>
<dbReference type="RefSeq" id="WP_012543594.1">
    <property type="nucleotide sequence ID" value="NC_011295.1"/>
</dbReference>
<evidence type="ECO:0000313" key="6">
    <source>
        <dbReference type="Proteomes" id="UP000001732"/>
    </source>
</evidence>
<evidence type="ECO:0000256" key="2">
    <source>
        <dbReference type="ARBA" id="ARBA00022801"/>
    </source>
</evidence>
<dbReference type="InterPro" id="IPR029000">
    <property type="entry name" value="Cyclophilin-like_dom_sf"/>
</dbReference>
<dbReference type="PANTHER" id="PTHR34698:SF2">
    <property type="entry name" value="5-OXOPROLINASE SUBUNIT B"/>
    <property type="match status" value="1"/>
</dbReference>
<gene>
    <name evidence="5" type="ordered locus">COPRO5265_1529</name>
</gene>
<evidence type="ECO:0000259" key="4">
    <source>
        <dbReference type="SMART" id="SM00796"/>
    </source>
</evidence>
<feature type="domain" description="Carboxyltransferase" evidence="4">
    <location>
        <begin position="3"/>
        <end position="204"/>
    </location>
</feature>
<dbReference type="InterPro" id="IPR010016">
    <property type="entry name" value="PxpB"/>
</dbReference>
<dbReference type="eggNOG" id="COG2049">
    <property type="taxonomic scope" value="Bacteria"/>
</dbReference>
<keyword evidence="2" id="KW-0378">Hydrolase</keyword>
<dbReference type="Proteomes" id="UP000001732">
    <property type="component" value="Chromosome"/>
</dbReference>
<dbReference type="STRING" id="309798.COPRO5265_1529"/>
<dbReference type="SMART" id="SM00796">
    <property type="entry name" value="AHS1"/>
    <property type="match status" value="1"/>
</dbReference>
<dbReference type="GO" id="GO:0005524">
    <property type="term" value="F:ATP binding"/>
    <property type="evidence" value="ECO:0007669"/>
    <property type="project" value="UniProtKB-KW"/>
</dbReference>
<evidence type="ECO:0000313" key="5">
    <source>
        <dbReference type="EMBL" id="ACI16942.1"/>
    </source>
</evidence>
<proteinExistence type="predicted"/>
<reference evidence="5 6" key="2">
    <citation type="journal article" date="2014" name="Genome Announc.">
        <title>Complete Genome Sequence of Coprothermobacter proteolyticus DSM 5265.</title>
        <authorList>
            <person name="Alexiev A."/>
            <person name="Coil D.A."/>
            <person name="Badger J.H."/>
            <person name="Enticknap J."/>
            <person name="Ward N."/>
            <person name="Robb F.T."/>
            <person name="Eisen J.A."/>
        </authorList>
    </citation>
    <scope>NUCLEOTIDE SEQUENCE [LARGE SCALE GENOMIC DNA]</scope>
    <source>
        <strain evidence="6">ATCC 35245 / DSM 5265 / OCM 4 / BT</strain>
    </source>
</reference>
<dbReference type="InterPro" id="IPR003833">
    <property type="entry name" value="CT_C_D"/>
</dbReference>
<dbReference type="SUPFAM" id="SSF160467">
    <property type="entry name" value="PH0987 N-terminal domain-like"/>
    <property type="match status" value="1"/>
</dbReference>
<keyword evidence="1" id="KW-0547">Nucleotide-binding</keyword>
<protein>
    <recommendedName>
        <fullName evidence="4">Carboxyltransferase domain-containing protein</fullName>
    </recommendedName>
</protein>
<sequence length="246" mass="26885">MGFCIKPAGDSALLVQLGNKISPELNAKVRALNVALQHNPIEGVIETVPAYCSLLVCFDPLKLEPATLEKHLERAMETTCEGNISQPSVTVIPVCYGGDLGPDLEFVSAYCKLDPEEVIALHSAPNYLIYMLGFTPGFPYLGGMDPRIATPRLENPRIKIPAGSVGIAGEQTGIYPVDSPGGWRIIGRTPVNIYDPFRTPPVLFSAGNYIRFQAITAEQYQTIKEQAKIGAYKVRTYNLEEEKGML</sequence>
<dbReference type="GO" id="GO:0016787">
    <property type="term" value="F:hydrolase activity"/>
    <property type="evidence" value="ECO:0007669"/>
    <property type="project" value="UniProtKB-KW"/>
</dbReference>
<dbReference type="AlphaFoldDB" id="B5Y6A7"/>
<keyword evidence="3" id="KW-0067">ATP-binding</keyword>
<dbReference type="NCBIfam" id="TIGR00370">
    <property type="entry name" value="5-oxoprolinase subunit PxpB"/>
    <property type="match status" value="1"/>
</dbReference>
<reference evidence="6" key="1">
    <citation type="submission" date="2008-08" db="EMBL/GenBank/DDBJ databases">
        <title>The complete genome sequence of Coprothermobacter proteolyticus strain ATCC 5245 / DSM 5265 / BT.</title>
        <authorList>
            <person name="Dodson R.J."/>
            <person name="Durkin A.S."/>
            <person name="Wu M."/>
            <person name="Eisen J."/>
            <person name="Sutton G."/>
        </authorList>
    </citation>
    <scope>NUCLEOTIDE SEQUENCE [LARGE SCALE GENOMIC DNA]</scope>
    <source>
        <strain evidence="6">ATCC 35245 / DSM 5265 / OCM 4 / BT</strain>
    </source>
</reference>
<evidence type="ECO:0000256" key="1">
    <source>
        <dbReference type="ARBA" id="ARBA00022741"/>
    </source>
</evidence>
<dbReference type="Pfam" id="PF02682">
    <property type="entry name" value="CT_C_D"/>
    <property type="match status" value="1"/>
</dbReference>
<evidence type="ECO:0000256" key="3">
    <source>
        <dbReference type="ARBA" id="ARBA00022840"/>
    </source>
</evidence>
<dbReference type="Gene3D" id="2.40.100.10">
    <property type="entry name" value="Cyclophilin-like"/>
    <property type="match status" value="1"/>
</dbReference>
<dbReference type="HOGENOM" id="CLU_020207_1_0_9"/>
<dbReference type="PANTHER" id="PTHR34698">
    <property type="entry name" value="5-OXOPROLINASE SUBUNIT B"/>
    <property type="match status" value="1"/>
</dbReference>